<dbReference type="Proteomes" id="UP000320940">
    <property type="component" value="Segment"/>
</dbReference>
<keyword evidence="1" id="KW-0472">Membrane</keyword>
<sequence>MTKFRDIVANIIVYIVLFFSALVAVPAIALIMVAEAIRGTKQPSVSKEEMTRRMEELTKKLEKLFK</sequence>
<organism evidence="2 3">
    <name type="scientific">Klebsiella phage Marfa</name>
    <dbReference type="NCBI Taxonomy" id="2587809"/>
    <lineage>
        <taxon>Viruses</taxon>
        <taxon>Duplodnaviria</taxon>
        <taxon>Heunggongvirae</taxon>
        <taxon>Uroviricota</taxon>
        <taxon>Caudoviricetes</taxon>
        <taxon>Marfavirus</taxon>
        <taxon>Marfavirus marfa</taxon>
    </lineage>
</organism>
<evidence type="ECO:0000256" key="1">
    <source>
        <dbReference type="SAM" id="Phobius"/>
    </source>
</evidence>
<gene>
    <name evidence="2" type="ORF">CPT_Marfa_068</name>
</gene>
<proteinExistence type="predicted"/>
<evidence type="ECO:0000313" key="3">
    <source>
        <dbReference type="Proteomes" id="UP000320940"/>
    </source>
</evidence>
<feature type="transmembrane region" description="Helical" evidence="1">
    <location>
        <begin position="12"/>
        <end position="34"/>
    </location>
</feature>
<keyword evidence="1" id="KW-1133">Transmembrane helix</keyword>
<evidence type="ECO:0000313" key="2">
    <source>
        <dbReference type="EMBL" id="QDB71723.1"/>
    </source>
</evidence>
<protein>
    <submittedName>
        <fullName evidence="2">Uncharacterized protein</fullName>
    </submittedName>
</protein>
<dbReference type="EMBL" id="MN044033">
    <property type="protein sequence ID" value="QDB71723.1"/>
    <property type="molecule type" value="Genomic_DNA"/>
</dbReference>
<reference evidence="3" key="1">
    <citation type="submission" date="2019-06" db="EMBL/GenBank/DDBJ databases">
        <title>Complete genome of the novel Klebsiella pneumoniae phage Marfa.</title>
        <authorList>
            <person name="Harb L."/>
            <person name="Boeckman J."/>
            <person name="Newkirk H."/>
            <person name="Liu M."/>
            <person name="Gill J."/>
            <person name="Ramsey J."/>
        </authorList>
    </citation>
    <scope>NUCLEOTIDE SEQUENCE [LARGE SCALE GENOMIC DNA]</scope>
</reference>
<keyword evidence="1" id="KW-0812">Transmembrane</keyword>
<name>A0A4Y5TRR2_9CAUD</name>
<accession>A0A4Y5TRR2</accession>
<keyword evidence="3" id="KW-1185">Reference proteome</keyword>